<feature type="coiled-coil region" evidence="2">
    <location>
        <begin position="9"/>
        <end position="53"/>
    </location>
</feature>
<feature type="domain" description="Response regulatory" evidence="4">
    <location>
        <begin position="305"/>
        <end position="421"/>
    </location>
</feature>
<dbReference type="InterPro" id="IPR036097">
    <property type="entry name" value="HisK_dim/P_sf"/>
</dbReference>
<dbReference type="SMART" id="SM00448">
    <property type="entry name" value="REC"/>
    <property type="match status" value="1"/>
</dbReference>
<sequence>MTEPSKKSKEQLIRELAEAKRQIAEMERLLTEYRRMEEEKKDLERRLGEVQRMDFLGRLSGEIAHDINNMLYPIIIDAEVLLEDLPQESTAHQILEQMLSAARRQKDLVNQIFTFSRRGERERNPLEIKPLIRQTLDALQSTLPEAIELKPHLDVPRSVVIGDPQQLRQIIMNLVRNAAESIGRGPGIIEVSLSRVQPGEGPDLSQKMEGPYLELSVSDTGKGMTREAMEHIFDPSYSSGDTGRSTVLGLAITRGMVEDHGGEITVESEPGKGSRFIVRLPAHEGPELVERPEPMEAPRPRGKKRILLVDDEDIILSSIQRVLKRLGYEVAAVNDSVEALEMFTRSPRAFDLVITDLTMPRMTGAEFTSRLLAVRPDTPVILSTGFSDVMDERKAKEMGIREFLVKPAGIDELKNAISRSLDEGDRQQ</sequence>
<dbReference type="Gene3D" id="3.40.50.2300">
    <property type="match status" value="1"/>
</dbReference>
<dbReference type="SMART" id="SM00387">
    <property type="entry name" value="HATPase_c"/>
    <property type="match status" value="1"/>
</dbReference>
<evidence type="ECO:0000256" key="2">
    <source>
        <dbReference type="SAM" id="Coils"/>
    </source>
</evidence>
<proteinExistence type="predicted"/>
<dbReference type="CDD" id="cd00075">
    <property type="entry name" value="HATPase"/>
    <property type="match status" value="1"/>
</dbReference>
<dbReference type="InterPro" id="IPR036890">
    <property type="entry name" value="HATPase_C_sf"/>
</dbReference>
<name>A0A485LZ81_9ZZZZ</name>
<dbReference type="CDD" id="cd00082">
    <property type="entry name" value="HisKA"/>
    <property type="match status" value="1"/>
</dbReference>
<dbReference type="PROSITE" id="PS50109">
    <property type="entry name" value="HIS_KIN"/>
    <property type="match status" value="1"/>
</dbReference>
<evidence type="ECO:0000259" key="3">
    <source>
        <dbReference type="PROSITE" id="PS50109"/>
    </source>
</evidence>
<evidence type="ECO:0000313" key="5">
    <source>
        <dbReference type="EMBL" id="VFU13793.1"/>
    </source>
</evidence>
<dbReference type="InterPro" id="IPR011006">
    <property type="entry name" value="CheY-like_superfamily"/>
</dbReference>
<keyword evidence="2" id="KW-0175">Coiled coil</keyword>
<dbReference type="SUPFAM" id="SSF52172">
    <property type="entry name" value="CheY-like"/>
    <property type="match status" value="1"/>
</dbReference>
<dbReference type="Pfam" id="PF00072">
    <property type="entry name" value="Response_reg"/>
    <property type="match status" value="1"/>
</dbReference>
<dbReference type="CDD" id="cd00156">
    <property type="entry name" value="REC"/>
    <property type="match status" value="1"/>
</dbReference>
<gene>
    <name evidence="5" type="primary">virA</name>
    <name evidence="5" type="ORF">SCFA_220038</name>
</gene>
<reference evidence="5" key="1">
    <citation type="submission" date="2019-03" db="EMBL/GenBank/DDBJ databases">
        <authorList>
            <person name="Hao L."/>
        </authorList>
    </citation>
    <scope>NUCLEOTIDE SEQUENCE</scope>
</reference>
<dbReference type="InterPro" id="IPR003594">
    <property type="entry name" value="HATPase_dom"/>
</dbReference>
<evidence type="ECO:0000259" key="4">
    <source>
        <dbReference type="PROSITE" id="PS50110"/>
    </source>
</evidence>
<dbReference type="PANTHER" id="PTHR43547">
    <property type="entry name" value="TWO-COMPONENT HISTIDINE KINASE"/>
    <property type="match status" value="1"/>
</dbReference>
<dbReference type="PROSITE" id="PS50110">
    <property type="entry name" value="RESPONSE_REGULATORY"/>
    <property type="match status" value="1"/>
</dbReference>
<dbReference type="SUPFAM" id="SSF55874">
    <property type="entry name" value="ATPase domain of HSP90 chaperone/DNA topoisomerase II/histidine kinase"/>
    <property type="match status" value="1"/>
</dbReference>
<dbReference type="PANTHER" id="PTHR43547:SF2">
    <property type="entry name" value="HYBRID SIGNAL TRANSDUCTION HISTIDINE KINASE C"/>
    <property type="match status" value="1"/>
</dbReference>
<dbReference type="EC" id="2.7.13.3" evidence="5"/>
<protein>
    <submittedName>
        <fullName evidence="5">Wide host range VirA protein</fullName>
        <ecNumber evidence="5">2.7.13.3</ecNumber>
    </submittedName>
</protein>
<dbReference type="Pfam" id="PF00512">
    <property type="entry name" value="HisKA"/>
    <property type="match status" value="1"/>
</dbReference>
<organism evidence="5">
    <name type="scientific">anaerobic digester metagenome</name>
    <dbReference type="NCBI Taxonomy" id="1263854"/>
    <lineage>
        <taxon>unclassified sequences</taxon>
        <taxon>metagenomes</taxon>
        <taxon>ecological metagenomes</taxon>
    </lineage>
</organism>
<keyword evidence="5" id="KW-0808">Transferase</keyword>
<dbReference type="InterPro" id="IPR004358">
    <property type="entry name" value="Sig_transdc_His_kin-like_C"/>
</dbReference>
<feature type="domain" description="Histidine kinase" evidence="3">
    <location>
        <begin position="62"/>
        <end position="284"/>
    </location>
</feature>
<dbReference type="SUPFAM" id="SSF47384">
    <property type="entry name" value="Homodimeric domain of signal transducing histidine kinase"/>
    <property type="match status" value="1"/>
</dbReference>
<dbReference type="Pfam" id="PF02518">
    <property type="entry name" value="HATPase_c"/>
    <property type="match status" value="1"/>
</dbReference>
<dbReference type="InterPro" id="IPR003661">
    <property type="entry name" value="HisK_dim/P_dom"/>
</dbReference>
<evidence type="ECO:0000256" key="1">
    <source>
        <dbReference type="ARBA" id="ARBA00022553"/>
    </source>
</evidence>
<keyword evidence="1" id="KW-0597">Phosphoprotein</keyword>
<accession>A0A485LZ81</accession>
<dbReference type="SMART" id="SM00388">
    <property type="entry name" value="HisKA"/>
    <property type="match status" value="1"/>
</dbReference>
<dbReference type="AlphaFoldDB" id="A0A485LZ81"/>
<dbReference type="InterPro" id="IPR005467">
    <property type="entry name" value="His_kinase_dom"/>
</dbReference>
<dbReference type="EMBL" id="CAADRM010000084">
    <property type="protein sequence ID" value="VFU13793.1"/>
    <property type="molecule type" value="Genomic_DNA"/>
</dbReference>
<dbReference type="InterPro" id="IPR001789">
    <property type="entry name" value="Sig_transdc_resp-reg_receiver"/>
</dbReference>
<dbReference type="GO" id="GO:0000155">
    <property type="term" value="F:phosphorelay sensor kinase activity"/>
    <property type="evidence" value="ECO:0007669"/>
    <property type="project" value="InterPro"/>
</dbReference>
<dbReference type="Gene3D" id="1.10.287.130">
    <property type="match status" value="1"/>
</dbReference>
<dbReference type="Gene3D" id="3.30.565.10">
    <property type="entry name" value="Histidine kinase-like ATPase, C-terminal domain"/>
    <property type="match status" value="1"/>
</dbReference>
<dbReference type="PRINTS" id="PR00344">
    <property type="entry name" value="BCTRLSENSOR"/>
</dbReference>